<dbReference type="InterPro" id="IPR016032">
    <property type="entry name" value="Sig_transdc_resp-reg_C-effctor"/>
</dbReference>
<evidence type="ECO:0000256" key="7">
    <source>
        <dbReference type="PROSITE-ProRule" id="PRU00169"/>
    </source>
</evidence>
<dbReference type="Pfam" id="PF00072">
    <property type="entry name" value="Response_reg"/>
    <property type="match status" value="1"/>
</dbReference>
<dbReference type="EMBL" id="JAVGVR010000001">
    <property type="protein sequence ID" value="MDQ6599617.1"/>
    <property type="molecule type" value="Genomic_DNA"/>
</dbReference>
<dbReference type="Proteomes" id="UP001178888">
    <property type="component" value="Unassembled WGS sequence"/>
</dbReference>
<reference evidence="11 12" key="1">
    <citation type="submission" date="2019-03" db="EMBL/GenBank/DDBJ databases">
        <title>Bacillus niacini sp. nov. a Nicotinate-Metabolizing Mesophile Isolated from Soil.</title>
        <authorList>
            <person name="Zhang G."/>
        </authorList>
    </citation>
    <scope>NUCLEOTIDE SEQUENCE [LARGE SCALE GENOMIC DNA]</scope>
    <source>
        <strain evidence="11 12">WN066</strain>
    </source>
</reference>
<dbReference type="InterPro" id="IPR000792">
    <property type="entry name" value="Tscrpt_reg_LuxR_C"/>
</dbReference>
<feature type="modified residue" description="4-aspartylphosphate" evidence="7">
    <location>
        <position position="56"/>
    </location>
</feature>
<feature type="domain" description="HTH luxR-type" evidence="8">
    <location>
        <begin position="153"/>
        <end position="218"/>
    </location>
</feature>
<evidence type="ECO:0000313" key="12">
    <source>
        <dbReference type="Proteomes" id="UP000295132"/>
    </source>
</evidence>
<dbReference type="AlphaFoldDB" id="A0A4R5VPA0"/>
<dbReference type="CDD" id="cd06170">
    <property type="entry name" value="LuxR_C_like"/>
    <property type="match status" value="1"/>
</dbReference>
<gene>
    <name evidence="11" type="ORF">E2K98_15500</name>
    <name evidence="10" type="ORF">RCG21_25300</name>
</gene>
<dbReference type="SUPFAM" id="SSF46894">
    <property type="entry name" value="C-terminal effector domain of the bipartite response regulators"/>
    <property type="match status" value="1"/>
</dbReference>
<evidence type="ECO:0000256" key="5">
    <source>
        <dbReference type="ARBA" id="ARBA00023125"/>
    </source>
</evidence>
<evidence type="ECO:0000256" key="3">
    <source>
        <dbReference type="ARBA" id="ARBA00022553"/>
    </source>
</evidence>
<evidence type="ECO:0000313" key="10">
    <source>
        <dbReference type="EMBL" id="MDQ6599617.1"/>
    </source>
</evidence>
<evidence type="ECO:0000256" key="2">
    <source>
        <dbReference type="ARBA" id="ARBA00022490"/>
    </source>
</evidence>
<dbReference type="PANTHER" id="PTHR43214:SF39">
    <property type="entry name" value="TRANSCRIPTIONAL REGULATORY PROTEIN DEGU"/>
    <property type="match status" value="1"/>
</dbReference>
<keyword evidence="4" id="KW-0805">Transcription regulation</keyword>
<dbReference type="PROSITE" id="PS50043">
    <property type="entry name" value="HTH_LUXR_2"/>
    <property type="match status" value="1"/>
</dbReference>
<evidence type="ECO:0000259" key="8">
    <source>
        <dbReference type="PROSITE" id="PS50043"/>
    </source>
</evidence>
<accession>A0A4R5VPA0</accession>
<evidence type="ECO:0000256" key="4">
    <source>
        <dbReference type="ARBA" id="ARBA00023015"/>
    </source>
</evidence>
<dbReference type="SMART" id="SM00421">
    <property type="entry name" value="HTH_LUXR"/>
    <property type="match status" value="1"/>
</dbReference>
<comment type="subcellular location">
    <subcellularLocation>
        <location evidence="1">Cytoplasm</location>
    </subcellularLocation>
</comment>
<dbReference type="EMBL" id="SMYO01000007">
    <property type="protein sequence ID" value="TDK60115.1"/>
    <property type="molecule type" value="Genomic_DNA"/>
</dbReference>
<keyword evidence="6" id="KW-0804">Transcription</keyword>
<dbReference type="PANTHER" id="PTHR43214">
    <property type="entry name" value="TWO-COMPONENT RESPONSE REGULATOR"/>
    <property type="match status" value="1"/>
</dbReference>
<evidence type="ECO:0000313" key="13">
    <source>
        <dbReference type="Proteomes" id="UP001178888"/>
    </source>
</evidence>
<dbReference type="GO" id="GO:0006355">
    <property type="term" value="P:regulation of DNA-templated transcription"/>
    <property type="evidence" value="ECO:0007669"/>
    <property type="project" value="InterPro"/>
</dbReference>
<evidence type="ECO:0000256" key="6">
    <source>
        <dbReference type="ARBA" id="ARBA00023163"/>
    </source>
</evidence>
<dbReference type="InterPro" id="IPR039420">
    <property type="entry name" value="WalR-like"/>
</dbReference>
<dbReference type="GO" id="GO:0003677">
    <property type="term" value="F:DNA binding"/>
    <property type="evidence" value="ECO:0007669"/>
    <property type="project" value="UniProtKB-KW"/>
</dbReference>
<dbReference type="PRINTS" id="PR00038">
    <property type="entry name" value="HTHLUXR"/>
</dbReference>
<organism evidence="11 12">
    <name type="scientific">Bacillus salipaludis</name>
    <dbReference type="NCBI Taxonomy" id="2547811"/>
    <lineage>
        <taxon>Bacteria</taxon>
        <taxon>Bacillati</taxon>
        <taxon>Bacillota</taxon>
        <taxon>Bacilli</taxon>
        <taxon>Bacillales</taxon>
        <taxon>Bacillaceae</taxon>
        <taxon>Bacillus</taxon>
    </lineage>
</organism>
<keyword evidence="3 7" id="KW-0597">Phosphoprotein</keyword>
<dbReference type="SMART" id="SM00448">
    <property type="entry name" value="REC"/>
    <property type="match status" value="1"/>
</dbReference>
<dbReference type="Pfam" id="PF00196">
    <property type="entry name" value="GerE"/>
    <property type="match status" value="1"/>
</dbReference>
<dbReference type="RefSeq" id="WP_133335650.1">
    <property type="nucleotide sequence ID" value="NZ_JAVGVR010000001.1"/>
</dbReference>
<keyword evidence="2" id="KW-0963">Cytoplasm</keyword>
<dbReference type="PROSITE" id="PS00622">
    <property type="entry name" value="HTH_LUXR_1"/>
    <property type="match status" value="1"/>
</dbReference>
<evidence type="ECO:0000313" key="11">
    <source>
        <dbReference type="EMBL" id="TDK60115.1"/>
    </source>
</evidence>
<dbReference type="PROSITE" id="PS50110">
    <property type="entry name" value="RESPONSE_REGULATORY"/>
    <property type="match status" value="1"/>
</dbReference>
<evidence type="ECO:0000259" key="9">
    <source>
        <dbReference type="PROSITE" id="PS50110"/>
    </source>
</evidence>
<keyword evidence="5" id="KW-0238">DNA-binding</keyword>
<dbReference type="InterPro" id="IPR001789">
    <property type="entry name" value="Sig_transdc_resp-reg_receiver"/>
</dbReference>
<feature type="domain" description="Response regulatory" evidence="9">
    <location>
        <begin position="5"/>
        <end position="121"/>
    </location>
</feature>
<dbReference type="GO" id="GO:0005737">
    <property type="term" value="C:cytoplasm"/>
    <property type="evidence" value="ECO:0007669"/>
    <property type="project" value="UniProtKB-SubCell"/>
</dbReference>
<comment type="caution">
    <text evidence="11">The sequence shown here is derived from an EMBL/GenBank/DDBJ whole genome shotgun (WGS) entry which is preliminary data.</text>
</comment>
<dbReference type="Proteomes" id="UP000295132">
    <property type="component" value="Unassembled WGS sequence"/>
</dbReference>
<sequence length="224" mass="25447">MDKIKILIADDYHLFIRGMESILSEDASLQIVGKAYNGKQAYEMAVERKPDVILLDMNMPIMNGLQSLKMIVGELKDVKVLMLTLNDREELLVEALKSGAKGYLLKDLLPNELLTFVHMVHRGENIITGQLAGKIIENSSKRAINGKNQVEFIFTKKDVLTKREKEILFHVMKGQTNREIGQALLISENTVKNHLRNIMEKLHMNNRVQAAAYAFQEGWLQKGS</sequence>
<protein>
    <submittedName>
        <fullName evidence="11">Response regulator transcription factor</fullName>
    </submittedName>
</protein>
<name>A0A4R5VPA0_9BACI</name>
<dbReference type="InterPro" id="IPR011006">
    <property type="entry name" value="CheY-like_superfamily"/>
</dbReference>
<dbReference type="GO" id="GO:0000160">
    <property type="term" value="P:phosphorelay signal transduction system"/>
    <property type="evidence" value="ECO:0007669"/>
    <property type="project" value="InterPro"/>
</dbReference>
<dbReference type="CDD" id="cd17535">
    <property type="entry name" value="REC_NarL-like"/>
    <property type="match status" value="1"/>
</dbReference>
<proteinExistence type="predicted"/>
<evidence type="ECO:0000256" key="1">
    <source>
        <dbReference type="ARBA" id="ARBA00004496"/>
    </source>
</evidence>
<reference evidence="10" key="2">
    <citation type="submission" date="2023-08" db="EMBL/GenBank/DDBJ databases">
        <title>Nitrogen cycling bacteria in agricultural field soils.</title>
        <authorList>
            <person name="Jang J."/>
        </authorList>
    </citation>
    <scope>NUCLEOTIDE SEQUENCE</scope>
    <source>
        <strain evidence="10">PS3-36</strain>
    </source>
</reference>
<dbReference type="Gene3D" id="3.40.50.2300">
    <property type="match status" value="1"/>
</dbReference>
<keyword evidence="13" id="KW-1185">Reference proteome</keyword>
<dbReference type="SUPFAM" id="SSF52172">
    <property type="entry name" value="CheY-like"/>
    <property type="match status" value="1"/>
</dbReference>
<dbReference type="InterPro" id="IPR058245">
    <property type="entry name" value="NreC/VraR/RcsB-like_REC"/>
</dbReference>